<proteinExistence type="predicted"/>
<protein>
    <submittedName>
        <fullName evidence="2">Uncharacterized protein</fullName>
    </submittedName>
</protein>
<name>A0A7Y0AM92_9FLAO</name>
<evidence type="ECO:0000313" key="2">
    <source>
        <dbReference type="EMBL" id="NML69978.1"/>
    </source>
</evidence>
<reference evidence="2 3" key="1">
    <citation type="submission" date="2020-04" db="EMBL/GenBank/DDBJ databases">
        <title>Chryseobacterium sp. RP-3-3 sp. nov., isolated from Jeju soil.</title>
        <authorList>
            <person name="Dahal R.H."/>
        </authorList>
    </citation>
    <scope>NUCLEOTIDE SEQUENCE [LARGE SCALE GENOMIC DNA]</scope>
    <source>
        <strain evidence="2 3">RP-3-3</strain>
    </source>
</reference>
<comment type="caution">
    <text evidence="2">The sequence shown here is derived from an EMBL/GenBank/DDBJ whole genome shotgun (WGS) entry which is preliminary data.</text>
</comment>
<feature type="transmembrane region" description="Helical" evidence="1">
    <location>
        <begin position="44"/>
        <end position="63"/>
    </location>
</feature>
<sequence>MATILVLLSSILPFLNNILKRFYDTTSLVLDVRGAKELDLDSAIFFFAMPISYLCIAYGGRFGAHKKSYYAVYLSAYFQVVIVINYIFVSTNVAYFITQIALFIIFFVVAILLLKKAKYYTSMEAKNEFLNNTLDRYSSILREKK</sequence>
<keyword evidence="1" id="KW-0812">Transmembrane</keyword>
<gene>
    <name evidence="2" type="ORF">HHL23_09215</name>
</gene>
<organism evidence="2 3">
    <name type="scientific">Chryseobacterium antibioticum</name>
    <dbReference type="NCBI Taxonomy" id="2728847"/>
    <lineage>
        <taxon>Bacteria</taxon>
        <taxon>Pseudomonadati</taxon>
        <taxon>Bacteroidota</taxon>
        <taxon>Flavobacteriia</taxon>
        <taxon>Flavobacteriales</taxon>
        <taxon>Weeksellaceae</taxon>
        <taxon>Chryseobacterium group</taxon>
        <taxon>Chryseobacterium</taxon>
    </lineage>
</organism>
<accession>A0A7Y0AM92</accession>
<feature type="transmembrane region" description="Helical" evidence="1">
    <location>
        <begin position="70"/>
        <end position="88"/>
    </location>
</feature>
<evidence type="ECO:0000313" key="3">
    <source>
        <dbReference type="Proteomes" id="UP000544054"/>
    </source>
</evidence>
<feature type="transmembrane region" description="Helical" evidence="1">
    <location>
        <begin position="94"/>
        <end position="114"/>
    </location>
</feature>
<keyword evidence="1" id="KW-1133">Transmembrane helix</keyword>
<dbReference type="Proteomes" id="UP000544054">
    <property type="component" value="Unassembled WGS sequence"/>
</dbReference>
<dbReference type="AlphaFoldDB" id="A0A7Y0AM92"/>
<keyword evidence="1" id="KW-0472">Membrane</keyword>
<dbReference type="EMBL" id="JABBGI010000010">
    <property type="protein sequence ID" value="NML69978.1"/>
    <property type="molecule type" value="Genomic_DNA"/>
</dbReference>
<keyword evidence="3" id="KW-1185">Reference proteome</keyword>
<evidence type="ECO:0000256" key="1">
    <source>
        <dbReference type="SAM" id="Phobius"/>
    </source>
</evidence>
<dbReference type="RefSeq" id="WP_169234519.1">
    <property type="nucleotide sequence ID" value="NZ_JABBGI010000010.1"/>
</dbReference>